<feature type="transmembrane region" description="Helical" evidence="1">
    <location>
        <begin position="175"/>
        <end position="194"/>
    </location>
</feature>
<evidence type="ECO:0000313" key="3">
    <source>
        <dbReference type="Proteomes" id="UP001560045"/>
    </source>
</evidence>
<dbReference type="RefSeq" id="WP_369204853.1">
    <property type="nucleotide sequence ID" value="NZ_JBFNXQ010000016.1"/>
</dbReference>
<organism evidence="2 3">
    <name type="scientific">Geodermatophilus maliterrae</name>
    <dbReference type="NCBI Taxonomy" id="3162531"/>
    <lineage>
        <taxon>Bacteria</taxon>
        <taxon>Bacillati</taxon>
        <taxon>Actinomycetota</taxon>
        <taxon>Actinomycetes</taxon>
        <taxon>Geodermatophilales</taxon>
        <taxon>Geodermatophilaceae</taxon>
        <taxon>Geodermatophilus</taxon>
    </lineage>
</organism>
<reference evidence="2 3" key="1">
    <citation type="submission" date="2024-06" db="EMBL/GenBank/DDBJ databases">
        <title>Draft genome sequence of Geodermatophilus badlandi, a novel member of the Geodermatophilaceae isolated from badland sedimentary rocks in the Red desert, Wyoming, USA.</title>
        <authorList>
            <person name="Ben Tekaya S."/>
            <person name="Nouioui I."/>
            <person name="Flores G.M."/>
            <person name="Shaal M.N."/>
            <person name="Bredoire F."/>
            <person name="Basile F."/>
            <person name="Van Diepen L."/>
            <person name="Ward N.L."/>
        </authorList>
    </citation>
    <scope>NUCLEOTIDE SEQUENCE [LARGE SCALE GENOMIC DNA]</scope>
    <source>
        <strain evidence="2 3">WL48A</strain>
    </source>
</reference>
<feature type="transmembrane region" description="Helical" evidence="1">
    <location>
        <begin position="28"/>
        <end position="50"/>
    </location>
</feature>
<keyword evidence="3" id="KW-1185">Reference proteome</keyword>
<protein>
    <recommendedName>
        <fullName evidence="4">Copper resistance protein D</fullName>
    </recommendedName>
</protein>
<feature type="transmembrane region" description="Helical" evidence="1">
    <location>
        <begin position="62"/>
        <end position="87"/>
    </location>
</feature>
<dbReference type="EMBL" id="JBFNXQ010000016">
    <property type="protein sequence ID" value="MEX5718222.1"/>
    <property type="molecule type" value="Genomic_DNA"/>
</dbReference>
<keyword evidence="1" id="KW-0472">Membrane</keyword>
<name>A0ABV3XCD1_9ACTN</name>
<proteinExistence type="predicted"/>
<keyword evidence="1" id="KW-1133">Transmembrane helix</keyword>
<gene>
    <name evidence="2" type="ORF">ABQ292_07540</name>
</gene>
<feature type="transmembrane region" description="Helical" evidence="1">
    <location>
        <begin position="131"/>
        <end position="154"/>
    </location>
</feature>
<keyword evidence="1" id="KW-0812">Transmembrane</keyword>
<sequence length="208" mass="20169">MATSVLDAPLPTRPAAAAGHPRRWPVTVLLLAAVCGLQSLALLAVGLTGLDGLLTAASRPSGPVVVAVLGGLAGWIVACGAAALGVLEGPGRRLAAGVACAEVVLVAGLLVLALLTPVLDGLPAAVPLPALALLALAVPVGKLLLASAPSALAWAAVARPRHEAPPEVTHPRVRLATVAVIGLALCTLAVTTPVSGEPPAAPAAVSGG</sequence>
<evidence type="ECO:0000256" key="1">
    <source>
        <dbReference type="SAM" id="Phobius"/>
    </source>
</evidence>
<dbReference type="Proteomes" id="UP001560045">
    <property type="component" value="Unassembled WGS sequence"/>
</dbReference>
<feature type="transmembrane region" description="Helical" evidence="1">
    <location>
        <begin position="94"/>
        <end position="119"/>
    </location>
</feature>
<accession>A0ABV3XCD1</accession>
<evidence type="ECO:0008006" key="4">
    <source>
        <dbReference type="Google" id="ProtNLM"/>
    </source>
</evidence>
<evidence type="ECO:0000313" key="2">
    <source>
        <dbReference type="EMBL" id="MEX5718222.1"/>
    </source>
</evidence>
<comment type="caution">
    <text evidence="2">The sequence shown here is derived from an EMBL/GenBank/DDBJ whole genome shotgun (WGS) entry which is preliminary data.</text>
</comment>